<evidence type="ECO:0000259" key="1">
    <source>
        <dbReference type="Pfam" id="PF05347"/>
    </source>
</evidence>
<dbReference type="Pfam" id="PF05347">
    <property type="entry name" value="Complex1_LYR"/>
    <property type="match status" value="1"/>
</dbReference>
<dbReference type="AlphaFoldDB" id="A0AAN8XE41"/>
<dbReference type="EMBL" id="JAXCGZ010004494">
    <property type="protein sequence ID" value="KAK7081722.1"/>
    <property type="molecule type" value="Genomic_DNA"/>
</dbReference>
<organism evidence="2 3">
    <name type="scientific">Halocaridina rubra</name>
    <name type="common">Hawaiian red shrimp</name>
    <dbReference type="NCBI Taxonomy" id="373956"/>
    <lineage>
        <taxon>Eukaryota</taxon>
        <taxon>Metazoa</taxon>
        <taxon>Ecdysozoa</taxon>
        <taxon>Arthropoda</taxon>
        <taxon>Crustacea</taxon>
        <taxon>Multicrustacea</taxon>
        <taxon>Malacostraca</taxon>
        <taxon>Eumalacostraca</taxon>
        <taxon>Eucarida</taxon>
        <taxon>Decapoda</taxon>
        <taxon>Pleocyemata</taxon>
        <taxon>Caridea</taxon>
        <taxon>Atyoidea</taxon>
        <taxon>Atyidae</taxon>
        <taxon>Halocaridina</taxon>
    </lineage>
</organism>
<comment type="caution">
    <text evidence="2">The sequence shown here is derived from an EMBL/GenBank/DDBJ whole genome shotgun (WGS) entry which is preliminary data.</text>
</comment>
<proteinExistence type="predicted"/>
<accession>A0AAN8XE41</accession>
<sequence>MFVGSAVCAKLPQATMSLKQFMLRAEAIKLYRNILRQLQKLPDKIQRKEIRDWARAEFEIHRHQEKE</sequence>
<gene>
    <name evidence="2" type="primary">LYRM2</name>
    <name evidence="2" type="ORF">SK128_007009</name>
</gene>
<evidence type="ECO:0000313" key="3">
    <source>
        <dbReference type="Proteomes" id="UP001381693"/>
    </source>
</evidence>
<dbReference type="Proteomes" id="UP001381693">
    <property type="component" value="Unassembled WGS sequence"/>
</dbReference>
<protein>
    <submittedName>
        <fullName evidence="2">LYR motif-containing protein 2</fullName>
    </submittedName>
</protein>
<feature type="domain" description="Complex 1 LYR protein" evidence="1">
    <location>
        <begin position="26"/>
        <end position="64"/>
    </location>
</feature>
<evidence type="ECO:0000313" key="2">
    <source>
        <dbReference type="EMBL" id="KAK7081722.1"/>
    </source>
</evidence>
<keyword evidence="3" id="KW-1185">Reference proteome</keyword>
<reference evidence="2 3" key="1">
    <citation type="submission" date="2023-11" db="EMBL/GenBank/DDBJ databases">
        <title>Halocaridina rubra genome assembly.</title>
        <authorList>
            <person name="Smith C."/>
        </authorList>
    </citation>
    <scope>NUCLEOTIDE SEQUENCE [LARGE SCALE GENOMIC DNA]</scope>
    <source>
        <strain evidence="2">EP-1</strain>
        <tissue evidence="2">Whole</tissue>
    </source>
</reference>
<feature type="non-terminal residue" evidence="2">
    <location>
        <position position="67"/>
    </location>
</feature>
<dbReference type="InterPro" id="IPR008011">
    <property type="entry name" value="Complex1_LYR_dom"/>
</dbReference>
<name>A0AAN8XE41_HALRR</name>